<dbReference type="Pfam" id="PF00015">
    <property type="entry name" value="MCPsignal"/>
    <property type="match status" value="1"/>
</dbReference>
<dbReference type="EMBL" id="BONQ01000120">
    <property type="protein sequence ID" value="GIG49543.1"/>
    <property type="molecule type" value="Genomic_DNA"/>
</dbReference>
<keyword evidence="3 5" id="KW-0807">Transducer</keyword>
<dbReference type="PROSITE" id="PS50885">
    <property type="entry name" value="HAMP"/>
    <property type="match status" value="1"/>
</dbReference>
<dbReference type="Proteomes" id="UP000660611">
    <property type="component" value="Unassembled WGS sequence"/>
</dbReference>
<keyword evidence="1 6" id="KW-0812">Transmembrane</keyword>
<evidence type="ECO:0000256" key="5">
    <source>
        <dbReference type="PROSITE-ProRule" id="PRU00284"/>
    </source>
</evidence>
<feature type="domain" description="HAMP" evidence="8">
    <location>
        <begin position="241"/>
        <end position="293"/>
    </location>
</feature>
<dbReference type="InterPro" id="IPR004089">
    <property type="entry name" value="MCPsignal_dom"/>
</dbReference>
<dbReference type="SUPFAM" id="SSF58104">
    <property type="entry name" value="Methyl-accepting chemotaxis protein (MCP) signaling domain"/>
    <property type="match status" value="1"/>
</dbReference>
<dbReference type="Pfam" id="PF00672">
    <property type="entry name" value="HAMP"/>
    <property type="match status" value="1"/>
</dbReference>
<dbReference type="Pfam" id="PF12729">
    <property type="entry name" value="4HB_MCP_1"/>
    <property type="match status" value="1"/>
</dbReference>
<sequence length="556" mass="57338">MWRESLRSDLSGPIGGFVERAESQRSRRRWLADQPVARKLVLLVLVCCAVGAVVLGVGVSSLGAVNAKAADLYHGNLVPSSHLAAMNQSAMKVQADVANLALSNGPVASKAFQDGIAAGDAAVDRELAAYGRDVTATKQRQLLARFTIWWGAFRNIRDHRLLPLVAAGDIPGFQAAYLGDGATVTANAMSALTDLLAYEQTSGRAGADAASDAYGRARVAMVVALLVGLAAALLLSRYLTGLIVRPIRRVHGVLTAVAAGDLTASADIPQRDEVGQMARALNAATASTREAVRSLGDNSATLSAAAEELAAISRQIDTSATDANSRAELVARAANEVSEHVAAVANGAMEMGGAIEEISRSTAHAATVTATAVSIAATTNQTIGKLGASSGEIGEVIKVITSIAGQTNLLALNATIEAARAGDFGKGFAVVAQEVKDLARETARATDDIGKRVQAIQLDTEDAINAIGQIGEVIAQMSEYQHSIAAAVEEQAVTARTMGHSVDEAAGGSVDIATNIAGVADATKSTNEGVSSTGEAVDQLARMASDMRGLVSRFTY</sequence>
<dbReference type="AlphaFoldDB" id="A0A919UGD2"/>
<comment type="similarity">
    <text evidence="4">Belongs to the methyl-accepting chemotaxis (MCP) protein family.</text>
</comment>
<evidence type="ECO:0000256" key="6">
    <source>
        <dbReference type="SAM" id="Phobius"/>
    </source>
</evidence>
<gene>
    <name evidence="9" type="ORF">Dsi01nite_075840</name>
</gene>
<evidence type="ECO:0008006" key="11">
    <source>
        <dbReference type="Google" id="ProtNLM"/>
    </source>
</evidence>
<evidence type="ECO:0000313" key="9">
    <source>
        <dbReference type="EMBL" id="GIG49543.1"/>
    </source>
</evidence>
<dbReference type="CDD" id="cd06225">
    <property type="entry name" value="HAMP"/>
    <property type="match status" value="1"/>
</dbReference>
<protein>
    <recommendedName>
        <fullName evidence="11">Methyl-accepting chemotaxis protein</fullName>
    </recommendedName>
</protein>
<dbReference type="InterPro" id="IPR003660">
    <property type="entry name" value="HAMP_dom"/>
</dbReference>
<feature type="transmembrane region" description="Helical" evidence="6">
    <location>
        <begin position="219"/>
        <end position="239"/>
    </location>
</feature>
<evidence type="ECO:0000259" key="7">
    <source>
        <dbReference type="PROSITE" id="PS50111"/>
    </source>
</evidence>
<keyword evidence="6" id="KW-0472">Membrane</keyword>
<evidence type="ECO:0000256" key="1">
    <source>
        <dbReference type="ARBA" id="ARBA00022692"/>
    </source>
</evidence>
<keyword evidence="2 6" id="KW-1133">Transmembrane helix</keyword>
<dbReference type="SMART" id="SM00283">
    <property type="entry name" value="MA"/>
    <property type="match status" value="1"/>
</dbReference>
<comment type="caution">
    <text evidence="9">The sequence shown here is derived from an EMBL/GenBank/DDBJ whole genome shotgun (WGS) entry which is preliminary data.</text>
</comment>
<evidence type="ECO:0000256" key="2">
    <source>
        <dbReference type="ARBA" id="ARBA00022989"/>
    </source>
</evidence>
<name>A0A919UGD2_9ACTN</name>
<keyword evidence="10" id="KW-1185">Reference proteome</keyword>
<evidence type="ECO:0000259" key="8">
    <source>
        <dbReference type="PROSITE" id="PS50885"/>
    </source>
</evidence>
<evidence type="ECO:0000256" key="3">
    <source>
        <dbReference type="ARBA" id="ARBA00023224"/>
    </source>
</evidence>
<dbReference type="PROSITE" id="PS50111">
    <property type="entry name" value="CHEMOTAXIS_TRANSDUC_2"/>
    <property type="match status" value="1"/>
</dbReference>
<dbReference type="PANTHER" id="PTHR32089">
    <property type="entry name" value="METHYL-ACCEPTING CHEMOTAXIS PROTEIN MCPB"/>
    <property type="match status" value="1"/>
</dbReference>
<dbReference type="Gene3D" id="1.10.287.950">
    <property type="entry name" value="Methyl-accepting chemotaxis protein"/>
    <property type="match status" value="1"/>
</dbReference>
<proteinExistence type="inferred from homology"/>
<accession>A0A919UGD2</accession>
<reference evidence="9" key="1">
    <citation type="submission" date="2021-01" db="EMBL/GenBank/DDBJ databases">
        <title>Whole genome shotgun sequence of Dactylosporangium siamense NBRC 106093.</title>
        <authorList>
            <person name="Komaki H."/>
            <person name="Tamura T."/>
        </authorList>
    </citation>
    <scope>NUCLEOTIDE SEQUENCE</scope>
    <source>
        <strain evidence="9">NBRC 106093</strain>
    </source>
</reference>
<dbReference type="PANTHER" id="PTHR32089:SF112">
    <property type="entry name" value="LYSOZYME-LIKE PROTEIN-RELATED"/>
    <property type="match status" value="1"/>
</dbReference>
<evidence type="ECO:0000256" key="4">
    <source>
        <dbReference type="ARBA" id="ARBA00029447"/>
    </source>
</evidence>
<dbReference type="GO" id="GO:0016020">
    <property type="term" value="C:membrane"/>
    <property type="evidence" value="ECO:0007669"/>
    <property type="project" value="InterPro"/>
</dbReference>
<dbReference type="SMART" id="SM00304">
    <property type="entry name" value="HAMP"/>
    <property type="match status" value="1"/>
</dbReference>
<dbReference type="InterPro" id="IPR024478">
    <property type="entry name" value="HlyB_4HB_MCP"/>
</dbReference>
<feature type="transmembrane region" description="Helical" evidence="6">
    <location>
        <begin position="40"/>
        <end position="65"/>
    </location>
</feature>
<dbReference type="GO" id="GO:0007165">
    <property type="term" value="P:signal transduction"/>
    <property type="evidence" value="ECO:0007669"/>
    <property type="project" value="UniProtKB-KW"/>
</dbReference>
<feature type="domain" description="Methyl-accepting transducer" evidence="7">
    <location>
        <begin position="298"/>
        <end position="538"/>
    </location>
</feature>
<organism evidence="9 10">
    <name type="scientific">Dactylosporangium siamense</name>
    <dbReference type="NCBI Taxonomy" id="685454"/>
    <lineage>
        <taxon>Bacteria</taxon>
        <taxon>Bacillati</taxon>
        <taxon>Actinomycetota</taxon>
        <taxon>Actinomycetes</taxon>
        <taxon>Micromonosporales</taxon>
        <taxon>Micromonosporaceae</taxon>
        <taxon>Dactylosporangium</taxon>
    </lineage>
</organism>
<evidence type="ECO:0000313" key="10">
    <source>
        <dbReference type="Proteomes" id="UP000660611"/>
    </source>
</evidence>